<evidence type="ECO:0000259" key="7">
    <source>
        <dbReference type="PROSITE" id="PS50111"/>
    </source>
</evidence>
<dbReference type="EMBL" id="BATJ01000017">
    <property type="protein sequence ID" value="GAD68593.1"/>
    <property type="molecule type" value="Genomic_DNA"/>
</dbReference>
<evidence type="ECO:0000256" key="5">
    <source>
        <dbReference type="PROSITE-ProRule" id="PRU00284"/>
    </source>
</evidence>
<dbReference type="FunFam" id="1.10.287.950:FF:000001">
    <property type="entry name" value="Methyl-accepting chemotaxis sensory transducer"/>
    <property type="match status" value="1"/>
</dbReference>
<dbReference type="Proteomes" id="UP000016570">
    <property type="component" value="Unassembled WGS sequence"/>
</dbReference>
<gene>
    <name evidence="10" type="ORF">VPR01S_17_00420</name>
</gene>
<dbReference type="SMART" id="SM00304">
    <property type="entry name" value="HAMP"/>
    <property type="match status" value="1"/>
</dbReference>
<dbReference type="PANTHER" id="PTHR32089:SF55">
    <property type="entry name" value="METHYL ACCEPTING SENSORY TRANSDUCER WITH CACHE_2 SMALL MOLECULE BINDING DOMAIN"/>
    <property type="match status" value="1"/>
</dbReference>
<feature type="domain" description="HAMP" evidence="9">
    <location>
        <begin position="247"/>
        <end position="301"/>
    </location>
</feature>
<dbReference type="InterPro" id="IPR004089">
    <property type="entry name" value="MCPsignal_dom"/>
</dbReference>
<dbReference type="eggNOG" id="COG0840">
    <property type="taxonomic scope" value="Bacteria"/>
</dbReference>
<comment type="caution">
    <text evidence="10">The sequence shown here is derived from an EMBL/GenBank/DDBJ whole genome shotgun (WGS) entry which is preliminary data.</text>
</comment>
<dbReference type="SMART" id="SM00283">
    <property type="entry name" value="MA"/>
    <property type="match status" value="1"/>
</dbReference>
<dbReference type="Pfam" id="PF00015">
    <property type="entry name" value="MCPsignal"/>
    <property type="match status" value="1"/>
</dbReference>
<keyword evidence="3 5" id="KW-0807">Transducer</keyword>
<proteinExistence type="inferred from homology"/>
<dbReference type="CDD" id="cd06225">
    <property type="entry name" value="HAMP"/>
    <property type="match status" value="1"/>
</dbReference>
<dbReference type="GO" id="GO:0006935">
    <property type="term" value="P:chemotaxis"/>
    <property type="evidence" value="ECO:0007669"/>
    <property type="project" value="UniProtKB-ARBA"/>
</dbReference>
<organism evidence="10 11">
    <name type="scientific">Vibrio proteolyticus NBRC 13287</name>
    <dbReference type="NCBI Taxonomy" id="1219065"/>
    <lineage>
        <taxon>Bacteria</taxon>
        <taxon>Pseudomonadati</taxon>
        <taxon>Pseudomonadota</taxon>
        <taxon>Gammaproteobacteria</taxon>
        <taxon>Vibrionales</taxon>
        <taxon>Vibrionaceae</taxon>
        <taxon>Vibrio</taxon>
    </lineage>
</organism>
<dbReference type="SUPFAM" id="SSF58104">
    <property type="entry name" value="Methyl-accepting chemotaxis protein (MCP) signaling domain"/>
    <property type="match status" value="1"/>
</dbReference>
<keyword evidence="6" id="KW-0472">Membrane</keyword>
<dbReference type="PROSITE" id="PS50885">
    <property type="entry name" value="HAMP"/>
    <property type="match status" value="1"/>
</dbReference>
<dbReference type="STRING" id="1219065.VPR01S_17_00420"/>
<dbReference type="InterPro" id="IPR000727">
    <property type="entry name" value="T_SNARE_dom"/>
</dbReference>
<keyword evidence="2" id="KW-0997">Cell inner membrane</keyword>
<feature type="domain" description="Methyl-accepting transducer" evidence="7">
    <location>
        <begin position="306"/>
        <end position="542"/>
    </location>
</feature>
<evidence type="ECO:0000256" key="6">
    <source>
        <dbReference type="SAM" id="Phobius"/>
    </source>
</evidence>
<keyword evidence="11" id="KW-1185">Reference proteome</keyword>
<keyword evidence="6" id="KW-1133">Transmembrane helix</keyword>
<dbReference type="GO" id="GO:0005886">
    <property type="term" value="C:plasma membrane"/>
    <property type="evidence" value="ECO:0007669"/>
    <property type="project" value="UniProtKB-SubCell"/>
</dbReference>
<dbReference type="Gene3D" id="1.10.287.950">
    <property type="entry name" value="Methyl-accepting chemotaxis protein"/>
    <property type="match status" value="1"/>
</dbReference>
<protein>
    <recommendedName>
        <fullName evidence="12">Methyl-accepting chemotaxis protein</fullName>
    </recommendedName>
</protein>
<reference evidence="10 11" key="1">
    <citation type="submission" date="2013-09" db="EMBL/GenBank/DDBJ databases">
        <title>Whole genome shotgun sequence of Vibrio proteolyticus NBRC 13287.</title>
        <authorList>
            <person name="Isaki S."/>
            <person name="Hosoyama A."/>
            <person name="Numata M."/>
            <person name="Hashimoto M."/>
            <person name="Hosoyama Y."/>
            <person name="Tsuchikane K."/>
            <person name="Noguchi M."/>
            <person name="Hirakata S."/>
            <person name="Ichikawa N."/>
            <person name="Ohji S."/>
            <person name="Yamazoe A."/>
            <person name="Fujita N."/>
        </authorList>
    </citation>
    <scope>NUCLEOTIDE SEQUENCE [LARGE SCALE GENOMIC DNA]</scope>
    <source>
        <strain evidence="10 11">NBRC 13287</strain>
    </source>
</reference>
<evidence type="ECO:0000256" key="2">
    <source>
        <dbReference type="ARBA" id="ARBA00022519"/>
    </source>
</evidence>
<feature type="transmembrane region" description="Helical" evidence="6">
    <location>
        <begin position="12"/>
        <end position="30"/>
    </location>
</feature>
<name>U3BPX1_VIBPR</name>
<dbReference type="Pfam" id="PF00672">
    <property type="entry name" value="HAMP"/>
    <property type="match status" value="1"/>
</dbReference>
<keyword evidence="6" id="KW-0812">Transmembrane</keyword>
<evidence type="ECO:0000256" key="4">
    <source>
        <dbReference type="ARBA" id="ARBA00029447"/>
    </source>
</evidence>
<feature type="domain" description="T-SNARE coiled-coil homology" evidence="8">
    <location>
        <begin position="493"/>
        <end position="555"/>
    </location>
</feature>
<comment type="similarity">
    <text evidence="4">Belongs to the methyl-accepting chemotaxis (MCP) protein family.</text>
</comment>
<keyword evidence="2" id="KW-1003">Cell membrane</keyword>
<evidence type="ECO:0000259" key="8">
    <source>
        <dbReference type="PROSITE" id="PS50192"/>
    </source>
</evidence>
<dbReference type="PANTHER" id="PTHR32089">
    <property type="entry name" value="METHYL-ACCEPTING CHEMOTAXIS PROTEIN MCPB"/>
    <property type="match status" value="1"/>
</dbReference>
<dbReference type="AlphaFoldDB" id="U3BPX1"/>
<evidence type="ECO:0000256" key="3">
    <source>
        <dbReference type="ARBA" id="ARBA00023224"/>
    </source>
</evidence>
<evidence type="ECO:0000256" key="1">
    <source>
        <dbReference type="ARBA" id="ARBA00004429"/>
    </source>
</evidence>
<dbReference type="PROSITE" id="PS50111">
    <property type="entry name" value="CHEMOTAXIS_TRANSDUC_2"/>
    <property type="match status" value="1"/>
</dbReference>
<accession>U3BPX1</accession>
<dbReference type="GO" id="GO:0007165">
    <property type="term" value="P:signal transduction"/>
    <property type="evidence" value="ECO:0007669"/>
    <property type="project" value="UniProtKB-KW"/>
</dbReference>
<feature type="transmembrane region" description="Helical" evidence="6">
    <location>
        <begin position="227"/>
        <end position="248"/>
    </location>
</feature>
<dbReference type="InterPro" id="IPR003660">
    <property type="entry name" value="HAMP_dom"/>
</dbReference>
<sequence length="579" mass="62762">MMANLSFKNKIIALIVAIITTTILISYLSVNHFISAYIHQSDTKNITHNVNLIGEKLNDELASRLSLATSLNFSMMDIADTAANSGFAKIVKVFNGYAFDETGNMDETQGQKYVDLAQAQTAEQAISPVTIGNGGPTLTFSIKRPDDSVDFFVMNLAELGAMITTFSTQGSYVELTAGETVIFSNKQNGHLIPVERTVEVGGQQWNLTGYIDTDSIQANTDQLNWKITLALMLSALVIIVLSVVLLHVSFKPLLRLQSVVGELSQGHGDLTQRLTVESKDEIGQISDAINRFIAKLQSMFEDVSASAQRIDVAVQDLTLQSSSNLTTLNQHNIETEQAITAIEELSASAGSVEQSADHAARLTDTTSQYAEESKQTVGSAVDSVNLLVSQVSSMSQTIGTMSQDTQQISSVLQVIGDIAEQTNLLALNAAIEAARAGEQGRGFAVVADEVRALAARTQDSTSQINDMLAKLRSTTDTVVNEMETTRNRCEETASRTNQVMDSLNTVTDSVTDINQLNAQMATSALEQKQVTDEVSRNMAAIQEIIRQLNQNASDSRLVGEELSTTSESLSRIVGRFKIR</sequence>
<evidence type="ECO:0000313" key="10">
    <source>
        <dbReference type="EMBL" id="GAD68593.1"/>
    </source>
</evidence>
<dbReference type="PROSITE" id="PS50192">
    <property type="entry name" value="T_SNARE"/>
    <property type="match status" value="1"/>
</dbReference>
<comment type="subcellular location">
    <subcellularLocation>
        <location evidence="1">Cell inner membrane</location>
        <topology evidence="1">Multi-pass membrane protein</topology>
    </subcellularLocation>
</comment>
<dbReference type="CDD" id="cd11386">
    <property type="entry name" value="MCP_signal"/>
    <property type="match status" value="1"/>
</dbReference>
<evidence type="ECO:0008006" key="12">
    <source>
        <dbReference type="Google" id="ProtNLM"/>
    </source>
</evidence>
<evidence type="ECO:0000313" key="11">
    <source>
        <dbReference type="Proteomes" id="UP000016570"/>
    </source>
</evidence>
<evidence type="ECO:0000259" key="9">
    <source>
        <dbReference type="PROSITE" id="PS50885"/>
    </source>
</evidence>